<evidence type="ECO:0000256" key="4">
    <source>
        <dbReference type="ARBA" id="ARBA00023251"/>
    </source>
</evidence>
<dbReference type="GO" id="GO:0032790">
    <property type="term" value="P:ribosome disassembly"/>
    <property type="evidence" value="ECO:0007669"/>
    <property type="project" value="TreeGrafter"/>
</dbReference>
<dbReference type="SMART" id="SM00838">
    <property type="entry name" value="EFG_C"/>
    <property type="match status" value="1"/>
</dbReference>
<evidence type="ECO:0000259" key="6">
    <source>
        <dbReference type="PROSITE" id="PS51722"/>
    </source>
</evidence>
<dbReference type="AlphaFoldDB" id="A0A212JJN4"/>
<dbReference type="Gene3D" id="3.30.70.240">
    <property type="match status" value="1"/>
</dbReference>
<dbReference type="NCBIfam" id="TIGR00231">
    <property type="entry name" value="small_GTP"/>
    <property type="match status" value="1"/>
</dbReference>
<dbReference type="CDD" id="cd03711">
    <property type="entry name" value="Tet_C"/>
    <property type="match status" value="1"/>
</dbReference>
<dbReference type="SUPFAM" id="SSF54211">
    <property type="entry name" value="Ribosomal protein S5 domain 2-like"/>
    <property type="match status" value="1"/>
</dbReference>
<evidence type="ECO:0000256" key="3">
    <source>
        <dbReference type="ARBA" id="ARBA00023134"/>
    </source>
</evidence>
<dbReference type="InterPro" id="IPR005225">
    <property type="entry name" value="Small_GTP-bd"/>
</dbReference>
<evidence type="ECO:0000256" key="1">
    <source>
        <dbReference type="ARBA" id="ARBA00022741"/>
    </source>
</evidence>
<evidence type="ECO:0000256" key="2">
    <source>
        <dbReference type="ARBA" id="ARBA00022917"/>
    </source>
</evidence>
<dbReference type="PROSITE" id="PS51722">
    <property type="entry name" value="G_TR_2"/>
    <property type="match status" value="1"/>
</dbReference>
<dbReference type="EMBL" id="FLUN01000001">
    <property type="protein sequence ID" value="SBV99621.1"/>
    <property type="molecule type" value="Genomic_DNA"/>
</dbReference>
<dbReference type="SUPFAM" id="SSF54980">
    <property type="entry name" value="EF-G C-terminal domain-like"/>
    <property type="match status" value="2"/>
</dbReference>
<dbReference type="Gene3D" id="3.40.50.300">
    <property type="entry name" value="P-loop containing nucleotide triphosphate hydrolases"/>
    <property type="match status" value="1"/>
</dbReference>
<protein>
    <submittedName>
        <fullName evidence="7">Putative translation elongation factor G</fullName>
    </submittedName>
</protein>
<dbReference type="InterPro" id="IPR000795">
    <property type="entry name" value="T_Tr_GTP-bd_dom"/>
</dbReference>
<dbReference type="Pfam" id="PF00009">
    <property type="entry name" value="GTP_EFTU"/>
    <property type="match status" value="1"/>
</dbReference>
<keyword evidence="2" id="KW-0648">Protein biosynthesis</keyword>
<dbReference type="Gene3D" id="3.30.230.10">
    <property type="match status" value="1"/>
</dbReference>
<dbReference type="InterPro" id="IPR014721">
    <property type="entry name" value="Ribsml_uS5_D2-typ_fold_subgr"/>
</dbReference>
<reference evidence="7" key="1">
    <citation type="submission" date="2016-04" db="EMBL/GenBank/DDBJ databases">
        <authorList>
            <person name="Evans L.H."/>
            <person name="Alamgir A."/>
            <person name="Owens N."/>
            <person name="Weber N.D."/>
            <person name="Virtaneva K."/>
            <person name="Barbian K."/>
            <person name="Babar A."/>
            <person name="Rosenke K."/>
        </authorList>
    </citation>
    <scope>NUCLEOTIDE SEQUENCE</scope>
    <source>
        <strain evidence="7">86</strain>
    </source>
</reference>
<dbReference type="InterPro" id="IPR027417">
    <property type="entry name" value="P-loop_NTPase"/>
</dbReference>
<dbReference type="SUPFAM" id="SSF50447">
    <property type="entry name" value="Translation proteins"/>
    <property type="match status" value="1"/>
</dbReference>
<dbReference type="InterPro" id="IPR009000">
    <property type="entry name" value="Transl_B-barrel_sf"/>
</dbReference>
<organism evidence="7">
    <name type="scientific">uncultured Eubacteriales bacterium</name>
    <dbReference type="NCBI Taxonomy" id="172733"/>
    <lineage>
        <taxon>Bacteria</taxon>
        <taxon>Bacillati</taxon>
        <taxon>Bacillota</taxon>
        <taxon>Clostridia</taxon>
        <taxon>Eubacteriales</taxon>
        <taxon>environmental samples</taxon>
    </lineage>
</organism>
<evidence type="ECO:0000313" key="7">
    <source>
        <dbReference type="EMBL" id="SBV99621.1"/>
    </source>
</evidence>
<dbReference type="Gene3D" id="3.30.70.870">
    <property type="entry name" value="Elongation Factor G (Translational Gtpase), domain 3"/>
    <property type="match status" value="1"/>
</dbReference>
<dbReference type="GO" id="GO:0046677">
    <property type="term" value="P:response to antibiotic"/>
    <property type="evidence" value="ECO:0007669"/>
    <property type="project" value="UniProtKB-KW"/>
</dbReference>
<keyword evidence="4" id="KW-0046">Antibiotic resistance</keyword>
<dbReference type="PROSITE" id="PS00301">
    <property type="entry name" value="G_TR_1"/>
    <property type="match status" value="1"/>
</dbReference>
<dbReference type="GO" id="GO:0005525">
    <property type="term" value="F:GTP binding"/>
    <property type="evidence" value="ECO:0007669"/>
    <property type="project" value="UniProtKB-KW"/>
</dbReference>
<dbReference type="InterPro" id="IPR035647">
    <property type="entry name" value="EFG_III/V"/>
</dbReference>
<dbReference type="InterPro" id="IPR000640">
    <property type="entry name" value="EFG_V-like"/>
</dbReference>
<accession>A0A212JJN4</accession>
<dbReference type="InterPro" id="IPR010298">
    <property type="entry name" value="YacP-like"/>
</dbReference>
<dbReference type="InterPro" id="IPR020568">
    <property type="entry name" value="Ribosomal_Su5_D2-typ_SF"/>
</dbReference>
<dbReference type="Pfam" id="PF05991">
    <property type="entry name" value="NYN_YacP"/>
    <property type="match status" value="1"/>
</dbReference>
<dbReference type="SUPFAM" id="SSF52540">
    <property type="entry name" value="P-loop containing nucleoside triphosphate hydrolases"/>
    <property type="match status" value="1"/>
</dbReference>
<keyword evidence="7" id="KW-0251">Elongation factor</keyword>
<feature type="domain" description="Tr-type G" evidence="6">
    <location>
        <begin position="1"/>
        <end position="226"/>
    </location>
</feature>
<dbReference type="PANTHER" id="PTHR43261">
    <property type="entry name" value="TRANSLATION ELONGATION FACTOR G-RELATED"/>
    <property type="match status" value="1"/>
</dbReference>
<proteinExistence type="predicted"/>
<dbReference type="PANTHER" id="PTHR43261:SF1">
    <property type="entry name" value="RIBOSOME-RELEASING FACTOR 2, MITOCHONDRIAL"/>
    <property type="match status" value="1"/>
</dbReference>
<dbReference type="GO" id="GO:0003924">
    <property type="term" value="F:GTPase activity"/>
    <property type="evidence" value="ECO:0007669"/>
    <property type="project" value="InterPro"/>
</dbReference>
<dbReference type="InterPro" id="IPR035650">
    <property type="entry name" value="Tet_C"/>
</dbReference>
<dbReference type="CDD" id="cd10912">
    <property type="entry name" value="PIN_YacP-like"/>
    <property type="match status" value="1"/>
</dbReference>
<name>A0A212JJN4_9FIRM</name>
<keyword evidence="3" id="KW-0342">GTP-binding</keyword>
<dbReference type="Gene3D" id="2.40.30.10">
    <property type="entry name" value="Translation factors"/>
    <property type="match status" value="1"/>
</dbReference>
<dbReference type="PRINTS" id="PR00315">
    <property type="entry name" value="ELONGATNFCT"/>
</dbReference>
<dbReference type="SMART" id="SM00889">
    <property type="entry name" value="EFG_IV"/>
    <property type="match status" value="1"/>
</dbReference>
<dbReference type="Pfam" id="PF03764">
    <property type="entry name" value="EFG_IV"/>
    <property type="match status" value="1"/>
</dbReference>
<dbReference type="InterPro" id="IPR041095">
    <property type="entry name" value="EFG_II"/>
</dbReference>
<dbReference type="InterPro" id="IPR031157">
    <property type="entry name" value="G_TR_CS"/>
</dbReference>
<evidence type="ECO:0000256" key="5">
    <source>
        <dbReference type="SAM" id="MobiDB-lite"/>
    </source>
</evidence>
<dbReference type="GO" id="GO:0003746">
    <property type="term" value="F:translation elongation factor activity"/>
    <property type="evidence" value="ECO:0007669"/>
    <property type="project" value="UniProtKB-KW"/>
</dbReference>
<dbReference type="Pfam" id="PF14492">
    <property type="entry name" value="EFG_III"/>
    <property type="match status" value="1"/>
</dbReference>
<dbReference type="Pfam" id="PF00679">
    <property type="entry name" value="EFG_C"/>
    <property type="match status" value="1"/>
</dbReference>
<keyword evidence="1" id="KW-0547">Nucleotide-binding</keyword>
<dbReference type="InterPro" id="IPR005517">
    <property type="entry name" value="Transl_elong_EFG/EF2_IV"/>
</dbReference>
<sequence>MRKLAVGILAHVDAGKTTLSEGLLYTCGCLRTLGRVDHQNAFLDTEAIERERGITVFSKQAILPLEDLEITLLDTPGHVDFSTEMERTLGVLDCAVLVVSGPDGVRGHTLTLWNLLEEYGVPTFLFVNKMDLAGADRDALLTQFRDRLGDGCVDFGAGAEHIWESAALCGEALLTRYLERGRLEDEDLAALVEGRRLFPCYFGSALRLEGVEALLDGLRRFAPSPTHGAEFGARVYKIARDAQGERLTYLKITGGTLRVKDLLTNRRAGLGEDEAWEEKADQIRLYSGAKYRTADEVGAGTVCAVTGLSRTYPGQGLGWERDWRRSVLEPVLTYRVLLPDGYDPHAALLKLNQLQEEDPQLHLVWNTQTREICLQLMGEVQLEVLKELIARRFGLAVEFDAGSIVYRETIAAPSVGIGHFEPLRHYAEVHLLLEPGERGSGLRIGSDCPEGVLDRGWQRLILSHLAEKAHLGVLTGSPITDLTITLIAGRGHEKHTEGGDFRQATYRAVRQGLMRAESVLLEPFYDFRLEVPQASLGRAISDLQRMGGEIAPPETAGENAVLTGSAPVSSMRDYARQVTAYTAGQGRLFCVSGGYRPCADQAAAVASLGYDPERDLENTPDSVFCAHGAGFTVKWDKVEEYAHVSSGLAPDSAPEQEEPDAPAARPRPVSYAGAAAEDKELQAIFERTYGPVKRREFMPGSPARELAETVQYKAPAIPDGQEYLLVDGYNLIFAWDELKAAARDSLDAARQLLLDLLSNYQGFQKNEVIVVFDAYRVPRSTRDESRYHNIHVVFTKEAETADAYIEKVTYDLGKKHRVRVATSDYAEQLIILGHGALRLSASSFREEVERVSGQISALLRQNNLAGRSQPVRAAMEKAMENGNQ</sequence>
<feature type="region of interest" description="Disordered" evidence="5">
    <location>
        <begin position="646"/>
        <end position="670"/>
    </location>
</feature>
<gene>
    <name evidence="7" type="ORF">KL86CLO1_11231</name>
</gene>